<dbReference type="Proteomes" id="UP000465112">
    <property type="component" value="Chromosome 7"/>
</dbReference>
<dbReference type="InterPro" id="IPR050780">
    <property type="entry name" value="Mucin_vWF_Thrombospondin_sf"/>
</dbReference>
<name>A0A6A5FH21_PERFL</name>
<gene>
    <name evidence="4" type="ORF">PFLUV_G00083420</name>
</gene>
<protein>
    <recommendedName>
        <fullName evidence="3">VWFD domain-containing protein</fullName>
    </recommendedName>
</protein>
<reference evidence="4 5" key="1">
    <citation type="submission" date="2019-06" db="EMBL/GenBank/DDBJ databases">
        <title>A chromosome-scale genome assembly of the European perch, Perca fluviatilis.</title>
        <authorList>
            <person name="Roques C."/>
            <person name="Zahm M."/>
            <person name="Cabau C."/>
            <person name="Klopp C."/>
            <person name="Bouchez O."/>
            <person name="Donnadieu C."/>
            <person name="Kuhl H."/>
            <person name="Gislard M."/>
            <person name="Guendouz S."/>
            <person name="Journot L."/>
            <person name="Haffray P."/>
            <person name="Bestin A."/>
            <person name="Morvezen R."/>
            <person name="Feron R."/>
            <person name="Wen M."/>
            <person name="Jouanno E."/>
            <person name="Herpin A."/>
            <person name="Schartl M."/>
            <person name="Postlethwait J."/>
            <person name="Schaerlinger B."/>
            <person name="Chardard D."/>
            <person name="Lecocq T."/>
            <person name="Poncet C."/>
            <person name="Jaffrelo L."/>
            <person name="Lampietro C."/>
            <person name="Guiguen Y."/>
        </authorList>
    </citation>
    <scope>NUCLEOTIDE SEQUENCE [LARGE SCALE GENOMIC DNA]</scope>
    <source>
        <tissue evidence="4">Blood</tissue>
    </source>
</reference>
<dbReference type="SMART" id="SM00216">
    <property type="entry name" value="VWD"/>
    <property type="match status" value="1"/>
</dbReference>
<dbReference type="Pfam" id="PF00094">
    <property type="entry name" value="VWD"/>
    <property type="match status" value="1"/>
</dbReference>
<keyword evidence="1" id="KW-1015">Disulfide bond</keyword>
<comment type="caution">
    <text evidence="4">The sequence shown here is derived from an EMBL/GenBank/DDBJ whole genome shotgun (WGS) entry which is preliminary data.</text>
</comment>
<proteinExistence type="predicted"/>
<feature type="domain" description="VWFD" evidence="3">
    <location>
        <begin position="1"/>
        <end position="156"/>
    </location>
</feature>
<dbReference type="InterPro" id="IPR001846">
    <property type="entry name" value="VWF_type-D"/>
</dbReference>
<dbReference type="PROSITE" id="PS51233">
    <property type="entry name" value="VWFD"/>
    <property type="match status" value="1"/>
</dbReference>
<evidence type="ECO:0000256" key="1">
    <source>
        <dbReference type="ARBA" id="ARBA00023157"/>
    </source>
</evidence>
<dbReference type="EMBL" id="VHII01000007">
    <property type="protein sequence ID" value="KAF1387772.1"/>
    <property type="molecule type" value="Genomic_DNA"/>
</dbReference>
<evidence type="ECO:0000256" key="2">
    <source>
        <dbReference type="ARBA" id="ARBA00023180"/>
    </source>
</evidence>
<evidence type="ECO:0000313" key="4">
    <source>
        <dbReference type="EMBL" id="KAF1387772.1"/>
    </source>
</evidence>
<evidence type="ECO:0000259" key="3">
    <source>
        <dbReference type="PROSITE" id="PS51233"/>
    </source>
</evidence>
<sequence>MYTGGYHIVTFDQHDHDLHGTCQYQLLGICGQKQGLNAIQVYVQTDGHLESALNALVSVSGVLVALNSKNTEITEVDGVKRNMPYLFSPTTLAFSLGLHTYIYTDNSFEFSLSKESIVSISLSSKYANATCGLCGNFNSDPADDLTANGPEEHLSP</sequence>
<dbReference type="PANTHER" id="PTHR11339">
    <property type="entry name" value="EXTRACELLULAR MATRIX GLYCOPROTEIN RELATED"/>
    <property type="match status" value="1"/>
</dbReference>
<accession>A0A6A5FH21</accession>
<dbReference type="AlphaFoldDB" id="A0A6A5FH21"/>
<evidence type="ECO:0000313" key="5">
    <source>
        <dbReference type="Proteomes" id="UP000465112"/>
    </source>
</evidence>
<organism evidence="4 5">
    <name type="scientific">Perca fluviatilis</name>
    <name type="common">European perch</name>
    <dbReference type="NCBI Taxonomy" id="8168"/>
    <lineage>
        <taxon>Eukaryota</taxon>
        <taxon>Metazoa</taxon>
        <taxon>Chordata</taxon>
        <taxon>Craniata</taxon>
        <taxon>Vertebrata</taxon>
        <taxon>Euteleostomi</taxon>
        <taxon>Actinopterygii</taxon>
        <taxon>Neopterygii</taxon>
        <taxon>Teleostei</taxon>
        <taxon>Neoteleostei</taxon>
        <taxon>Acanthomorphata</taxon>
        <taxon>Eupercaria</taxon>
        <taxon>Perciformes</taxon>
        <taxon>Percoidei</taxon>
        <taxon>Percidae</taxon>
        <taxon>Percinae</taxon>
        <taxon>Perca</taxon>
    </lineage>
</organism>
<keyword evidence="5" id="KW-1185">Reference proteome</keyword>
<keyword evidence="2" id="KW-0325">Glycoprotein</keyword>